<dbReference type="InterPro" id="IPR004358">
    <property type="entry name" value="Sig_transdc_His_kin-like_C"/>
</dbReference>
<accession>A0A562V480</accession>
<dbReference type="PIRSF" id="PIRSF037434">
    <property type="entry name" value="STHK_ChrS"/>
    <property type="match status" value="1"/>
</dbReference>
<evidence type="ECO:0000256" key="16">
    <source>
        <dbReference type="SAM" id="Phobius"/>
    </source>
</evidence>
<comment type="caution">
    <text evidence="18">The sequence shown here is derived from an EMBL/GenBank/DDBJ whole genome shotgun (WGS) entry which is preliminary data.</text>
</comment>
<evidence type="ECO:0000256" key="3">
    <source>
        <dbReference type="ARBA" id="ARBA00004496"/>
    </source>
</evidence>
<keyword evidence="16" id="KW-1133">Transmembrane helix</keyword>
<comment type="cofactor">
    <cofactor evidence="2">
        <name>[4Fe-4S] cluster</name>
        <dbReference type="ChEBI" id="CHEBI:49883"/>
    </cofactor>
</comment>
<comment type="catalytic activity">
    <reaction evidence="1">
        <text>ATP + protein L-histidine = ADP + protein N-phospho-L-histidine.</text>
        <dbReference type="EC" id="2.7.13.3"/>
    </reaction>
</comment>
<dbReference type="EC" id="2.7.13.3" evidence="4"/>
<dbReference type="GO" id="GO:0005737">
    <property type="term" value="C:cytoplasm"/>
    <property type="evidence" value="ECO:0007669"/>
    <property type="project" value="UniProtKB-SubCell"/>
</dbReference>
<dbReference type="PRINTS" id="PR00344">
    <property type="entry name" value="BCTRLSENSOR"/>
</dbReference>
<evidence type="ECO:0000313" key="18">
    <source>
        <dbReference type="EMBL" id="TWJ12686.1"/>
    </source>
</evidence>
<gene>
    <name evidence="18" type="ORF">LX16_3449</name>
</gene>
<dbReference type="Pfam" id="PF02518">
    <property type="entry name" value="HATPase_c"/>
    <property type="match status" value="1"/>
</dbReference>
<dbReference type="InterPro" id="IPR011712">
    <property type="entry name" value="Sig_transdc_His_kin_sub3_dim/P"/>
</dbReference>
<evidence type="ECO:0000256" key="15">
    <source>
        <dbReference type="ARBA" id="ARBA00030800"/>
    </source>
</evidence>
<dbReference type="CDD" id="cd16917">
    <property type="entry name" value="HATPase_UhpB-NarQ-NarX-like"/>
    <property type="match status" value="1"/>
</dbReference>
<comment type="subcellular location">
    <subcellularLocation>
        <location evidence="3">Cytoplasm</location>
    </subcellularLocation>
</comment>
<dbReference type="InterPro" id="IPR036890">
    <property type="entry name" value="HATPase_C_sf"/>
</dbReference>
<dbReference type="Gene3D" id="1.20.5.1930">
    <property type="match status" value="1"/>
</dbReference>
<dbReference type="OrthoDB" id="144293at2"/>
<evidence type="ECO:0000313" key="19">
    <source>
        <dbReference type="Proteomes" id="UP000321617"/>
    </source>
</evidence>
<keyword evidence="10 18" id="KW-0418">Kinase</keyword>
<reference evidence="18 19" key="1">
    <citation type="journal article" date="2013" name="Stand. Genomic Sci.">
        <title>Genomic Encyclopedia of Type Strains, Phase I: The one thousand microbial genomes (KMG-I) project.</title>
        <authorList>
            <person name="Kyrpides N.C."/>
            <person name="Woyke T."/>
            <person name="Eisen J.A."/>
            <person name="Garrity G."/>
            <person name="Lilburn T.G."/>
            <person name="Beck B.J."/>
            <person name="Whitman W.B."/>
            <person name="Hugenholtz P."/>
            <person name="Klenk H.P."/>
        </authorList>
    </citation>
    <scope>NUCLEOTIDE SEQUENCE [LARGE SCALE GENOMIC DNA]</scope>
    <source>
        <strain evidence="18 19">DSM 45044</strain>
    </source>
</reference>
<evidence type="ECO:0000256" key="11">
    <source>
        <dbReference type="ARBA" id="ARBA00023004"/>
    </source>
</evidence>
<dbReference type="SMART" id="SM00387">
    <property type="entry name" value="HATPase_c"/>
    <property type="match status" value="1"/>
</dbReference>
<feature type="transmembrane region" description="Helical" evidence="16">
    <location>
        <begin position="44"/>
        <end position="66"/>
    </location>
</feature>
<evidence type="ECO:0000256" key="7">
    <source>
        <dbReference type="ARBA" id="ARBA00022490"/>
    </source>
</evidence>
<keyword evidence="19" id="KW-1185">Reference proteome</keyword>
<dbReference type="EMBL" id="VLLL01000006">
    <property type="protein sequence ID" value="TWJ12686.1"/>
    <property type="molecule type" value="Genomic_DNA"/>
</dbReference>
<keyword evidence="9" id="KW-0479">Metal-binding</keyword>
<organism evidence="18 19">
    <name type="scientific">Stackebrandtia albiflava</name>
    <dbReference type="NCBI Taxonomy" id="406432"/>
    <lineage>
        <taxon>Bacteria</taxon>
        <taxon>Bacillati</taxon>
        <taxon>Actinomycetota</taxon>
        <taxon>Actinomycetes</taxon>
        <taxon>Glycomycetales</taxon>
        <taxon>Glycomycetaceae</taxon>
        <taxon>Stackebrandtia</taxon>
    </lineage>
</organism>
<keyword evidence="12" id="KW-0902">Two-component regulatory system</keyword>
<dbReference type="InterPro" id="IPR050482">
    <property type="entry name" value="Sensor_HK_TwoCompSys"/>
</dbReference>
<dbReference type="GO" id="GO:0046983">
    <property type="term" value="F:protein dimerization activity"/>
    <property type="evidence" value="ECO:0007669"/>
    <property type="project" value="InterPro"/>
</dbReference>
<comment type="function">
    <text evidence="14">Member of the two-component regulatory system NreB/NreC involved in the control of dissimilatory nitrate/nitrite reduction in response to oxygen. NreB functions as a direct oxygen sensor histidine kinase which is autophosphorylated, in the absence of oxygen, probably at the conserved histidine residue, and transfers its phosphate group probably to a conserved aspartate residue of NreC. NreB/NreC activates the expression of the nitrate (narGHJI) and nitrite (nir) reductase operons, as well as the putative nitrate transporter gene narT.</text>
</comment>
<evidence type="ECO:0000256" key="5">
    <source>
        <dbReference type="ARBA" id="ARBA00017322"/>
    </source>
</evidence>
<evidence type="ECO:0000256" key="4">
    <source>
        <dbReference type="ARBA" id="ARBA00012438"/>
    </source>
</evidence>
<proteinExistence type="predicted"/>
<feature type="transmembrane region" description="Helical" evidence="16">
    <location>
        <begin position="78"/>
        <end position="98"/>
    </location>
</feature>
<dbReference type="Gene3D" id="3.30.565.10">
    <property type="entry name" value="Histidine kinase-like ATPase, C-terminal domain"/>
    <property type="match status" value="1"/>
</dbReference>
<keyword evidence="11" id="KW-0408">Iron</keyword>
<dbReference type="InterPro" id="IPR017205">
    <property type="entry name" value="Sig_transdc_His_kinase_ChrS"/>
</dbReference>
<evidence type="ECO:0000256" key="10">
    <source>
        <dbReference type="ARBA" id="ARBA00022777"/>
    </source>
</evidence>
<feature type="domain" description="Histidine kinase" evidence="17">
    <location>
        <begin position="253"/>
        <end position="437"/>
    </location>
</feature>
<evidence type="ECO:0000256" key="14">
    <source>
        <dbReference type="ARBA" id="ARBA00024827"/>
    </source>
</evidence>
<evidence type="ECO:0000256" key="2">
    <source>
        <dbReference type="ARBA" id="ARBA00001966"/>
    </source>
</evidence>
<dbReference type="Proteomes" id="UP000321617">
    <property type="component" value="Unassembled WGS sequence"/>
</dbReference>
<dbReference type="GO" id="GO:0046872">
    <property type="term" value="F:metal ion binding"/>
    <property type="evidence" value="ECO:0007669"/>
    <property type="project" value="UniProtKB-KW"/>
</dbReference>
<keyword evidence="16" id="KW-0472">Membrane</keyword>
<keyword evidence="8" id="KW-0808">Transferase</keyword>
<feature type="transmembrane region" description="Helical" evidence="16">
    <location>
        <begin position="149"/>
        <end position="170"/>
    </location>
</feature>
<dbReference type="PANTHER" id="PTHR24421:SF62">
    <property type="entry name" value="SENSORY TRANSDUCTION HISTIDINE KINASE"/>
    <property type="match status" value="1"/>
</dbReference>
<feature type="transmembrane region" description="Helical" evidence="16">
    <location>
        <begin position="177"/>
        <end position="198"/>
    </location>
</feature>
<evidence type="ECO:0000256" key="12">
    <source>
        <dbReference type="ARBA" id="ARBA00023012"/>
    </source>
</evidence>
<evidence type="ECO:0000256" key="6">
    <source>
        <dbReference type="ARBA" id="ARBA00022485"/>
    </source>
</evidence>
<evidence type="ECO:0000256" key="8">
    <source>
        <dbReference type="ARBA" id="ARBA00022679"/>
    </source>
</evidence>
<keyword evidence="16" id="KW-0812">Transmembrane</keyword>
<evidence type="ECO:0000256" key="1">
    <source>
        <dbReference type="ARBA" id="ARBA00000085"/>
    </source>
</evidence>
<dbReference type="AlphaFoldDB" id="A0A562V480"/>
<evidence type="ECO:0000259" key="17">
    <source>
        <dbReference type="PROSITE" id="PS50109"/>
    </source>
</evidence>
<evidence type="ECO:0000256" key="9">
    <source>
        <dbReference type="ARBA" id="ARBA00022723"/>
    </source>
</evidence>
<keyword evidence="7" id="KW-0963">Cytoplasm</keyword>
<keyword evidence="6" id="KW-0004">4Fe-4S</keyword>
<feature type="transmembrane region" description="Helical" evidence="16">
    <location>
        <begin position="110"/>
        <end position="143"/>
    </location>
</feature>
<evidence type="ECO:0000256" key="13">
    <source>
        <dbReference type="ARBA" id="ARBA00023014"/>
    </source>
</evidence>
<dbReference type="Pfam" id="PF07730">
    <property type="entry name" value="HisKA_3"/>
    <property type="match status" value="1"/>
</dbReference>
<name>A0A562V480_9ACTN</name>
<dbReference type="RefSeq" id="WP_147139991.1">
    <property type="nucleotide sequence ID" value="NZ_BAABIJ010000002.1"/>
</dbReference>
<dbReference type="PROSITE" id="PS50109">
    <property type="entry name" value="HIS_KIN"/>
    <property type="match status" value="1"/>
</dbReference>
<dbReference type="InterPro" id="IPR003594">
    <property type="entry name" value="HATPase_dom"/>
</dbReference>
<dbReference type="GO" id="GO:0051539">
    <property type="term" value="F:4 iron, 4 sulfur cluster binding"/>
    <property type="evidence" value="ECO:0007669"/>
    <property type="project" value="UniProtKB-KW"/>
</dbReference>
<dbReference type="InterPro" id="IPR005467">
    <property type="entry name" value="His_kinase_dom"/>
</dbReference>
<keyword evidence="13" id="KW-0411">Iron-sulfur</keyword>
<sequence>MTDDAGAGARPRASAHESAIAGEAAVANRSRLAWKEEQLRVWDLLQLFTPWLLLTVSTTIYFSWVLPASGERFWPEGTSVLGLVAVSALWMLFGHTLPIKRRALRPVPTALYFVGLLALCVTLMTYSDIFLVFTIAGFFHAYLLKPWPVGMVGVLATSVALNGASMGVSFSHPSPAALAEFVLIVAVQTAAIGAGILLTARSEPEERKREKLVARLEAALHENAGLHAQLVAQARESGAQDERQRLAGEIHDTLAQGLAGIITQLQAAERAASARGETEEHVTRALRLARGSLAEARRSVRALAPRELAEAHLPDALRTLTGRWSRDEGVSAHVEVTGASEPLSPAIEVSLFRVAQEALTNVAKHADASRVGVTLSYTGTEVLLDVRDDGRGFAKSADTGFGLTSMRQRIRGVGGHVEVQSTPGEGTSVSARVPAIAPGA</sequence>
<dbReference type="SUPFAM" id="SSF55874">
    <property type="entry name" value="ATPase domain of HSP90 chaperone/DNA topoisomerase II/histidine kinase"/>
    <property type="match status" value="1"/>
</dbReference>
<dbReference type="GO" id="GO:0016020">
    <property type="term" value="C:membrane"/>
    <property type="evidence" value="ECO:0007669"/>
    <property type="project" value="InterPro"/>
</dbReference>
<dbReference type="GO" id="GO:0000155">
    <property type="term" value="F:phosphorelay sensor kinase activity"/>
    <property type="evidence" value="ECO:0007669"/>
    <property type="project" value="InterPro"/>
</dbReference>
<dbReference type="PANTHER" id="PTHR24421">
    <property type="entry name" value="NITRATE/NITRITE SENSOR PROTEIN NARX-RELATED"/>
    <property type="match status" value="1"/>
</dbReference>
<protein>
    <recommendedName>
        <fullName evidence="5">Oxygen sensor histidine kinase NreB</fullName>
        <ecNumber evidence="4">2.7.13.3</ecNumber>
    </recommendedName>
    <alternativeName>
        <fullName evidence="15">Nitrogen regulation protein B</fullName>
    </alternativeName>
</protein>